<dbReference type="SMART" id="SM00895">
    <property type="entry name" value="FCD"/>
    <property type="match status" value="1"/>
</dbReference>
<dbReference type="InterPro" id="IPR011711">
    <property type="entry name" value="GntR_C"/>
</dbReference>
<dbReference type="InterPro" id="IPR036388">
    <property type="entry name" value="WH-like_DNA-bd_sf"/>
</dbReference>
<comment type="caution">
    <text evidence="4">The sequence shown here is derived from an EMBL/GenBank/DDBJ whole genome shotgun (WGS) entry which is preliminary data.</text>
</comment>
<proteinExistence type="predicted"/>
<dbReference type="Gene3D" id="1.20.120.530">
    <property type="entry name" value="GntR ligand-binding domain-like"/>
    <property type="match status" value="1"/>
</dbReference>
<dbReference type="Gene3D" id="1.10.10.10">
    <property type="entry name" value="Winged helix-like DNA-binding domain superfamily/Winged helix DNA-binding domain"/>
    <property type="match status" value="1"/>
</dbReference>
<accession>A0A1C0ARM4</accession>
<dbReference type="InterPro" id="IPR000524">
    <property type="entry name" value="Tscrpt_reg_HTH_GntR"/>
</dbReference>
<dbReference type="PROSITE" id="PS50949">
    <property type="entry name" value="HTH_GNTR"/>
    <property type="match status" value="1"/>
</dbReference>
<keyword evidence="3" id="KW-0804">Transcription</keyword>
<protein>
    <submittedName>
        <fullName evidence="4">Uncharacterized protein</fullName>
    </submittedName>
</protein>
<sequence length="235" mass="25547">MARNEPQRLRATIQAVKELILDQGLQPGDPLPTEAQLVDLLDVSRGNLREAVRTLVALDILEVRHGTGTFVGQMSLRPLVEGLGFRGVVLPGEDFQSLRQIVEVRSGLDHALADAVVERMDDAVAVELKALCDAMAEHSERNEAFAAEDRAFHLALASMLGNELYSELVAAFWDVHTRLAPRLGVPTPRDIADTVAAHRAMLDAAVSRDLEGYRAAVGNHYAPLLRVLDSTSTTG</sequence>
<evidence type="ECO:0000313" key="5">
    <source>
        <dbReference type="Proteomes" id="UP000093501"/>
    </source>
</evidence>
<dbReference type="RefSeq" id="WP_068749896.1">
    <property type="nucleotide sequence ID" value="NZ_LR214441.1"/>
</dbReference>
<evidence type="ECO:0000313" key="4">
    <source>
        <dbReference type="EMBL" id="OCL36932.1"/>
    </source>
</evidence>
<dbReference type="InterPro" id="IPR008920">
    <property type="entry name" value="TF_FadR/GntR_C"/>
</dbReference>
<name>A0A1C0ARM4_9ACTN</name>
<evidence type="ECO:0000256" key="1">
    <source>
        <dbReference type="ARBA" id="ARBA00023015"/>
    </source>
</evidence>
<dbReference type="PANTHER" id="PTHR43537:SF5">
    <property type="entry name" value="UXU OPERON TRANSCRIPTIONAL REGULATOR"/>
    <property type="match status" value="1"/>
</dbReference>
<dbReference type="AlphaFoldDB" id="A0A1C0ARM4"/>
<dbReference type="EMBL" id="MBQD01000004">
    <property type="protein sequence ID" value="OCL36932.1"/>
    <property type="molecule type" value="Genomic_DNA"/>
</dbReference>
<gene>
    <name evidence="4" type="ORF">BCR15_12680</name>
</gene>
<evidence type="ECO:0000256" key="3">
    <source>
        <dbReference type="ARBA" id="ARBA00023163"/>
    </source>
</evidence>
<dbReference type="SUPFAM" id="SSF46785">
    <property type="entry name" value="Winged helix' DNA-binding domain"/>
    <property type="match status" value="1"/>
</dbReference>
<organism evidence="4 5">
    <name type="scientific">Tessaracoccus lapidicaptus</name>
    <dbReference type="NCBI Taxonomy" id="1427523"/>
    <lineage>
        <taxon>Bacteria</taxon>
        <taxon>Bacillati</taxon>
        <taxon>Actinomycetota</taxon>
        <taxon>Actinomycetes</taxon>
        <taxon>Propionibacteriales</taxon>
        <taxon>Propionibacteriaceae</taxon>
        <taxon>Tessaracoccus</taxon>
    </lineage>
</organism>
<dbReference type="GO" id="GO:0003700">
    <property type="term" value="F:DNA-binding transcription factor activity"/>
    <property type="evidence" value="ECO:0007669"/>
    <property type="project" value="InterPro"/>
</dbReference>
<dbReference type="PANTHER" id="PTHR43537">
    <property type="entry name" value="TRANSCRIPTIONAL REGULATOR, GNTR FAMILY"/>
    <property type="match status" value="1"/>
</dbReference>
<keyword evidence="2" id="KW-0238">DNA-binding</keyword>
<dbReference type="CDD" id="cd07377">
    <property type="entry name" value="WHTH_GntR"/>
    <property type="match status" value="1"/>
</dbReference>
<dbReference type="SMART" id="SM00345">
    <property type="entry name" value="HTH_GNTR"/>
    <property type="match status" value="1"/>
</dbReference>
<dbReference type="Pfam" id="PF07729">
    <property type="entry name" value="FCD"/>
    <property type="match status" value="1"/>
</dbReference>
<dbReference type="Proteomes" id="UP000093501">
    <property type="component" value="Unassembled WGS sequence"/>
</dbReference>
<evidence type="ECO:0000256" key="2">
    <source>
        <dbReference type="ARBA" id="ARBA00023125"/>
    </source>
</evidence>
<dbReference type="GO" id="GO:0003677">
    <property type="term" value="F:DNA binding"/>
    <property type="evidence" value="ECO:0007669"/>
    <property type="project" value="UniProtKB-KW"/>
</dbReference>
<reference evidence="5" key="1">
    <citation type="submission" date="2016-07" db="EMBL/GenBank/DDBJ databases">
        <authorList>
            <person name="Florea S."/>
            <person name="Webb J.S."/>
            <person name="Jaromczyk J."/>
            <person name="Schardl C.L."/>
        </authorList>
    </citation>
    <scope>NUCLEOTIDE SEQUENCE [LARGE SCALE GENOMIC DNA]</scope>
    <source>
        <strain evidence="5">IPBSL-7</strain>
    </source>
</reference>
<dbReference type="Pfam" id="PF00392">
    <property type="entry name" value="GntR"/>
    <property type="match status" value="1"/>
</dbReference>
<dbReference type="SUPFAM" id="SSF48008">
    <property type="entry name" value="GntR ligand-binding domain-like"/>
    <property type="match status" value="1"/>
</dbReference>
<keyword evidence="5" id="KW-1185">Reference proteome</keyword>
<keyword evidence="1" id="KW-0805">Transcription regulation</keyword>
<dbReference type="InterPro" id="IPR036390">
    <property type="entry name" value="WH_DNA-bd_sf"/>
</dbReference>